<comment type="caution">
    <text evidence="1">The sequence shown here is derived from an EMBL/GenBank/DDBJ whole genome shotgun (WGS) entry which is preliminary data.</text>
</comment>
<evidence type="ECO:0000313" key="1">
    <source>
        <dbReference type="EMBL" id="OEF95735.1"/>
    </source>
</evidence>
<accession>A0A1E5FYS4</accession>
<reference evidence="1 2" key="1">
    <citation type="submission" date="2016-09" db="EMBL/GenBank/DDBJ databases">
        <title>Draft genome sequence for the type strain of Desulfuribacillus alkaliarsenatis AHT28, an obligately anaerobic, sulfidogenic bacterium isolated from Russian soda lake sediments.</title>
        <authorList>
            <person name="Abin C.A."/>
            <person name="Hollibaugh J.T."/>
        </authorList>
    </citation>
    <scope>NUCLEOTIDE SEQUENCE [LARGE SCALE GENOMIC DNA]</scope>
    <source>
        <strain evidence="1 2">AHT28</strain>
    </source>
</reference>
<sequence>MNPIYKAWNVVEIEEPEQWHAKKKQVWDKPVICYVDGLDAKVVTVFKKNTKDFPEAKAEEALWDIFAEPCLYLSNEDFGHFIHSWEKFIDLQKEFWFQIATENKQKINVSLMRKAFITIGSYKLLQLNNSSKKTYISEQKLTALMSLLAEIYDDVNGKKLTIWGTDEQLIEKLQEKGVQVQAIAIDTNNKRSQLINSVEDADGLIILNDCDKVRGISMQPVLERMNEKVIIDTCYIYELAEIEKLGARLVYC</sequence>
<gene>
    <name evidence="1" type="ORF">BHF68_11595</name>
</gene>
<dbReference type="SUPFAM" id="SSF52413">
    <property type="entry name" value="UDP-glucose/GDP-mannose dehydrogenase C-terminal domain"/>
    <property type="match status" value="1"/>
</dbReference>
<evidence type="ECO:0000313" key="2">
    <source>
        <dbReference type="Proteomes" id="UP000094296"/>
    </source>
</evidence>
<dbReference type="EMBL" id="MIJE01000035">
    <property type="protein sequence ID" value="OEF95735.1"/>
    <property type="molecule type" value="Genomic_DNA"/>
</dbReference>
<dbReference type="InterPro" id="IPR036220">
    <property type="entry name" value="UDP-Glc/GDP-Man_DH_C_sf"/>
</dbReference>
<dbReference type="AlphaFoldDB" id="A0A1E5FYS4"/>
<dbReference type="RefSeq" id="WP_069644301.1">
    <property type="nucleotide sequence ID" value="NZ_MIJE01000035.1"/>
</dbReference>
<dbReference type="OrthoDB" id="9801479at2"/>
<name>A0A1E5FYS4_9FIRM</name>
<protein>
    <submittedName>
        <fullName evidence="1">Uncharacterized protein</fullName>
    </submittedName>
</protein>
<proteinExistence type="predicted"/>
<organism evidence="1 2">
    <name type="scientific">Desulfuribacillus alkaliarsenatis</name>
    <dbReference type="NCBI Taxonomy" id="766136"/>
    <lineage>
        <taxon>Bacteria</taxon>
        <taxon>Bacillati</taxon>
        <taxon>Bacillota</taxon>
        <taxon>Desulfuribacillia</taxon>
        <taxon>Desulfuribacillales</taxon>
        <taxon>Desulfuribacillaceae</taxon>
        <taxon>Desulfuribacillus</taxon>
    </lineage>
</organism>
<keyword evidence="2" id="KW-1185">Reference proteome</keyword>
<dbReference type="Gene3D" id="3.40.50.720">
    <property type="entry name" value="NAD(P)-binding Rossmann-like Domain"/>
    <property type="match status" value="1"/>
</dbReference>
<dbReference type="STRING" id="766136.BHF68_11595"/>
<dbReference type="Proteomes" id="UP000094296">
    <property type="component" value="Unassembled WGS sequence"/>
</dbReference>